<protein>
    <submittedName>
        <fullName evidence="1">Type I-E CRISPR-associated protein Cas7/Cse4/CasC</fullName>
    </submittedName>
</protein>
<evidence type="ECO:0000313" key="2">
    <source>
        <dbReference type="Proteomes" id="UP000448292"/>
    </source>
</evidence>
<dbReference type="NCBIfam" id="TIGR01869">
    <property type="entry name" value="casC_Cse4"/>
    <property type="match status" value="1"/>
</dbReference>
<reference evidence="1 2" key="1">
    <citation type="submission" date="2018-06" db="EMBL/GenBank/DDBJ databases">
        <title>Complete genome of Desulfovibrio indonesiensis P37SLT.</title>
        <authorList>
            <person name="Crispim J.S."/>
            <person name="Vidigal P.M.P."/>
            <person name="Silva L.C.F."/>
            <person name="Laguardia C.N."/>
            <person name="Araujo L.C."/>
            <person name="Dias R.S."/>
            <person name="Sousa M.P."/>
            <person name="Paula S.O."/>
            <person name="Silva C."/>
        </authorList>
    </citation>
    <scope>NUCLEOTIDE SEQUENCE [LARGE SCALE GENOMIC DNA]</scope>
    <source>
        <strain evidence="1 2">P37SLT</strain>
    </source>
</reference>
<dbReference type="EMBL" id="QMIE01000009">
    <property type="protein sequence ID" value="TVM16949.1"/>
    <property type="molecule type" value="Genomic_DNA"/>
</dbReference>
<proteinExistence type="predicted"/>
<evidence type="ECO:0000313" key="1">
    <source>
        <dbReference type="EMBL" id="TVM16949.1"/>
    </source>
</evidence>
<dbReference type="RefSeq" id="WP_144303295.1">
    <property type="nucleotide sequence ID" value="NZ_QMIE01000009.1"/>
</dbReference>
<dbReference type="InterPro" id="IPR010148">
    <property type="entry name" value="CRISPR-assoc_prot_CT1975"/>
</dbReference>
<comment type="caution">
    <text evidence="1">The sequence shown here is derived from an EMBL/GenBank/DDBJ whole genome shotgun (WGS) entry which is preliminary data.</text>
</comment>
<dbReference type="Proteomes" id="UP000448292">
    <property type="component" value="Unassembled WGS sequence"/>
</dbReference>
<organism evidence="1 2">
    <name type="scientific">Oceanidesulfovibrio indonesiensis</name>
    <dbReference type="NCBI Taxonomy" id="54767"/>
    <lineage>
        <taxon>Bacteria</taxon>
        <taxon>Pseudomonadati</taxon>
        <taxon>Thermodesulfobacteriota</taxon>
        <taxon>Desulfovibrionia</taxon>
        <taxon>Desulfovibrionales</taxon>
        <taxon>Desulfovibrionaceae</taxon>
        <taxon>Oceanidesulfovibrio</taxon>
    </lineage>
</organism>
<gene>
    <name evidence="1" type="primary">cas7e</name>
    <name evidence="1" type="ORF">DPQ33_11135</name>
</gene>
<keyword evidence="2" id="KW-1185">Reference proteome</keyword>
<dbReference type="AlphaFoldDB" id="A0A7M3MDY8"/>
<dbReference type="Pfam" id="PF09344">
    <property type="entry name" value="Cas_CT1975"/>
    <property type="match status" value="1"/>
</dbReference>
<accession>A0A7M3MDY8</accession>
<dbReference type="OrthoDB" id="5291250at2"/>
<sequence>MSRFIQLHILTSYPASNLNRDDLGQPKSVIVGNTPRLRVSSQSLKRAWRTSDVFRQAFDGSIGIRTKSMGECVFRALTQGAALQAILENQHATGELPTVAEKKAEEIAKAVAGVFGALHSAKDAKKEAEQEAQEEGAADAEKVKEKAKMKEMHIEQLAHFGPAEIEALARLVEERRADGNKPDAEQLNLLRHTPGAVDIAMFGRMLAASKPFNVEAAVQVAHAMTVHKVVKEDDFFTAVDDLNRDESGAGHMGVFEFGAGLYYIYVCIDRDLLVENLGGDEEAASRALEALVRAACTVSPTGKQNSFASRANASFCLAEKGNEQPRTLSSAFLKGIDKPVDLLDKAVESLLETRANFEKVYGGDLQHVSFDVNKGEGTLQEVCKFVRG</sequence>
<name>A0A7M3MDY8_9BACT</name>